<dbReference type="Gene3D" id="1.20.58.340">
    <property type="entry name" value="Magnesium transport protein CorA, transmembrane region"/>
    <property type="match status" value="1"/>
</dbReference>
<keyword evidence="2 5" id="KW-0812">Transmembrane</keyword>
<accession>A0ABR4BR89</accession>
<evidence type="ECO:0000256" key="1">
    <source>
        <dbReference type="ARBA" id="ARBA00004141"/>
    </source>
</evidence>
<evidence type="ECO:0000313" key="6">
    <source>
        <dbReference type="EMBL" id="KAL2060191.1"/>
    </source>
</evidence>
<evidence type="ECO:0000256" key="3">
    <source>
        <dbReference type="ARBA" id="ARBA00022989"/>
    </source>
</evidence>
<evidence type="ECO:0000256" key="5">
    <source>
        <dbReference type="SAM" id="Phobius"/>
    </source>
</evidence>
<name>A0ABR4BR89_9HELO</name>
<feature type="transmembrane region" description="Helical" evidence="5">
    <location>
        <begin position="401"/>
        <end position="424"/>
    </location>
</feature>
<keyword evidence="7" id="KW-1185">Reference proteome</keyword>
<keyword evidence="4 5" id="KW-0472">Membrane</keyword>
<evidence type="ECO:0000256" key="2">
    <source>
        <dbReference type="ARBA" id="ARBA00022692"/>
    </source>
</evidence>
<protein>
    <submittedName>
        <fullName evidence="6">Uncharacterized protein</fullName>
    </submittedName>
</protein>
<evidence type="ECO:0000313" key="7">
    <source>
        <dbReference type="Proteomes" id="UP001595075"/>
    </source>
</evidence>
<keyword evidence="3 5" id="KW-1133">Transmembrane helix</keyword>
<sequence>MDNGHGKKTSGMRRAPEELDFDQLFTSSDNLTCLELWNYEIEDSERNVAKYGPVVGNGQEILSRLEQEDHKDFSESLLIFFSEGTNECSDRNPYLLRESNPPFRVQKSTIQSIAGVLSLPMTLHLEMYVDGSTMFMDMGEPLCEDENRIQTFIIQNSFTTTGQYSASISYNLTTRTTGAFVHGLCDFEIKALVKKLMTRQNSIAFPMILPLNLLAFRADSVGGKVGDSHCEIIDIEHQTGIRTKWHPGRLCCGDVRNNRPEQRRYDGVDFDKVTADLTSFTSKLAYVEYVCEIHLPMLDTFDTINKRILQTYPEDRRRRLEKVGHRLHTESGMLRSSLQATYSRAKYLSKRGQVQVQTIYSLIAQKDNALSTKDNAALKTISEDQKRITLIAARDSAAMRVISVITTVFLPATFTATFFSTTFFDFPKGKSGIVSAWVWLYFLVTIVLSGFVIAWWYVSSRRRWYKIENEVGGLVVKIETMEARNSSSASQHEAAQHVEFRPNRK</sequence>
<dbReference type="Proteomes" id="UP001595075">
    <property type="component" value="Unassembled WGS sequence"/>
</dbReference>
<feature type="transmembrane region" description="Helical" evidence="5">
    <location>
        <begin position="436"/>
        <end position="458"/>
    </location>
</feature>
<proteinExistence type="predicted"/>
<evidence type="ECO:0000256" key="4">
    <source>
        <dbReference type="ARBA" id="ARBA00023136"/>
    </source>
</evidence>
<reference evidence="6 7" key="1">
    <citation type="journal article" date="2024" name="Commun. Biol.">
        <title>Comparative genomic analysis of thermophilic fungi reveals convergent evolutionary adaptations and gene losses.</title>
        <authorList>
            <person name="Steindorff A.S."/>
            <person name="Aguilar-Pontes M.V."/>
            <person name="Robinson A.J."/>
            <person name="Andreopoulos B."/>
            <person name="LaButti K."/>
            <person name="Kuo A."/>
            <person name="Mondo S."/>
            <person name="Riley R."/>
            <person name="Otillar R."/>
            <person name="Haridas S."/>
            <person name="Lipzen A."/>
            <person name="Grimwood J."/>
            <person name="Schmutz J."/>
            <person name="Clum A."/>
            <person name="Reid I.D."/>
            <person name="Moisan M.C."/>
            <person name="Butler G."/>
            <person name="Nguyen T.T.M."/>
            <person name="Dewar K."/>
            <person name="Conant G."/>
            <person name="Drula E."/>
            <person name="Henrissat B."/>
            <person name="Hansel C."/>
            <person name="Singer S."/>
            <person name="Hutchinson M.I."/>
            <person name="de Vries R.P."/>
            <person name="Natvig D.O."/>
            <person name="Powell A.J."/>
            <person name="Tsang A."/>
            <person name="Grigoriev I.V."/>
        </authorList>
    </citation>
    <scope>NUCLEOTIDE SEQUENCE [LARGE SCALE GENOMIC DNA]</scope>
    <source>
        <strain evidence="6 7">CBS 494.80</strain>
    </source>
</reference>
<dbReference type="InterPro" id="IPR045863">
    <property type="entry name" value="CorA_TM1_TM2"/>
</dbReference>
<dbReference type="EMBL" id="JAZHXI010000023">
    <property type="protein sequence ID" value="KAL2060191.1"/>
    <property type="molecule type" value="Genomic_DNA"/>
</dbReference>
<comment type="caution">
    <text evidence="6">The sequence shown here is derived from an EMBL/GenBank/DDBJ whole genome shotgun (WGS) entry which is preliminary data.</text>
</comment>
<dbReference type="SUPFAM" id="SSF144083">
    <property type="entry name" value="Magnesium transport protein CorA, transmembrane region"/>
    <property type="match status" value="1"/>
</dbReference>
<organism evidence="6 7">
    <name type="scientific">Oculimacula yallundae</name>
    <dbReference type="NCBI Taxonomy" id="86028"/>
    <lineage>
        <taxon>Eukaryota</taxon>
        <taxon>Fungi</taxon>
        <taxon>Dikarya</taxon>
        <taxon>Ascomycota</taxon>
        <taxon>Pezizomycotina</taxon>
        <taxon>Leotiomycetes</taxon>
        <taxon>Helotiales</taxon>
        <taxon>Ploettnerulaceae</taxon>
        <taxon>Oculimacula</taxon>
    </lineage>
</organism>
<comment type="subcellular location">
    <subcellularLocation>
        <location evidence="1">Membrane</location>
        <topology evidence="1">Multi-pass membrane protein</topology>
    </subcellularLocation>
</comment>
<gene>
    <name evidence="6" type="ORF">VTL71DRAFT_9586</name>
</gene>